<gene>
    <name evidence="2" type="ORF">MTR67_034168</name>
</gene>
<keyword evidence="1" id="KW-1133">Transmembrane helix</keyword>
<evidence type="ECO:0000313" key="2">
    <source>
        <dbReference type="EMBL" id="WMV40783.1"/>
    </source>
</evidence>
<dbReference type="AlphaFoldDB" id="A0AAF0U7R5"/>
<sequence length="119" mass="13770">MEMGFLGCDRIMGQGPVDAVSRDRRSVGDLPFGQFHRLFALAFIIFMFCNFGRYGTASRNRSVTRRHLLSITDLIFSFRAWHTRTLGEAKAVRRFPQWVRRSSCLLFFVLSLALFPFAQ</sequence>
<dbReference type="EMBL" id="CP133619">
    <property type="protein sequence ID" value="WMV40783.1"/>
    <property type="molecule type" value="Genomic_DNA"/>
</dbReference>
<keyword evidence="3" id="KW-1185">Reference proteome</keyword>
<name>A0AAF0U7R5_SOLVR</name>
<dbReference type="Proteomes" id="UP001234989">
    <property type="component" value="Chromosome 8"/>
</dbReference>
<reference evidence="2" key="1">
    <citation type="submission" date="2023-08" db="EMBL/GenBank/DDBJ databases">
        <title>A de novo genome assembly of Solanum verrucosum Schlechtendal, a Mexican diploid species geographically isolated from the other diploid A-genome species in potato relatives.</title>
        <authorList>
            <person name="Hosaka K."/>
        </authorList>
    </citation>
    <scope>NUCLEOTIDE SEQUENCE</scope>
    <source>
        <tissue evidence="2">Young leaves</tissue>
    </source>
</reference>
<organism evidence="2 3">
    <name type="scientific">Solanum verrucosum</name>
    <dbReference type="NCBI Taxonomy" id="315347"/>
    <lineage>
        <taxon>Eukaryota</taxon>
        <taxon>Viridiplantae</taxon>
        <taxon>Streptophyta</taxon>
        <taxon>Embryophyta</taxon>
        <taxon>Tracheophyta</taxon>
        <taxon>Spermatophyta</taxon>
        <taxon>Magnoliopsida</taxon>
        <taxon>eudicotyledons</taxon>
        <taxon>Gunneridae</taxon>
        <taxon>Pentapetalae</taxon>
        <taxon>asterids</taxon>
        <taxon>lamiids</taxon>
        <taxon>Solanales</taxon>
        <taxon>Solanaceae</taxon>
        <taxon>Solanoideae</taxon>
        <taxon>Solaneae</taxon>
        <taxon>Solanum</taxon>
    </lineage>
</organism>
<protein>
    <submittedName>
        <fullName evidence="2">Uncharacterized protein</fullName>
    </submittedName>
</protein>
<keyword evidence="1" id="KW-0472">Membrane</keyword>
<evidence type="ECO:0000313" key="3">
    <source>
        <dbReference type="Proteomes" id="UP001234989"/>
    </source>
</evidence>
<keyword evidence="1" id="KW-0812">Transmembrane</keyword>
<proteinExistence type="predicted"/>
<accession>A0AAF0U7R5</accession>
<feature type="transmembrane region" description="Helical" evidence="1">
    <location>
        <begin position="98"/>
        <end position="118"/>
    </location>
</feature>
<feature type="transmembrane region" description="Helical" evidence="1">
    <location>
        <begin position="38"/>
        <end position="56"/>
    </location>
</feature>
<evidence type="ECO:0000256" key="1">
    <source>
        <dbReference type="SAM" id="Phobius"/>
    </source>
</evidence>